<name>A0A6J4KNH5_9BACT</name>
<protein>
    <submittedName>
        <fullName evidence="2">Uncharacterized protein</fullName>
    </submittedName>
</protein>
<evidence type="ECO:0000313" key="2">
    <source>
        <dbReference type="EMBL" id="CAA9307892.1"/>
    </source>
</evidence>
<dbReference type="AlphaFoldDB" id="A0A6J4KNH5"/>
<feature type="compositionally biased region" description="Basic residues" evidence="1">
    <location>
        <begin position="1"/>
        <end position="13"/>
    </location>
</feature>
<dbReference type="EMBL" id="CADCTV010000202">
    <property type="protein sequence ID" value="CAA9307892.1"/>
    <property type="molecule type" value="Genomic_DNA"/>
</dbReference>
<reference evidence="2" key="1">
    <citation type="submission" date="2020-02" db="EMBL/GenBank/DDBJ databases">
        <authorList>
            <person name="Meier V. D."/>
        </authorList>
    </citation>
    <scope>NUCLEOTIDE SEQUENCE</scope>
    <source>
        <strain evidence="2">AVDCRST_MAG89</strain>
    </source>
</reference>
<evidence type="ECO:0000256" key="1">
    <source>
        <dbReference type="SAM" id="MobiDB-lite"/>
    </source>
</evidence>
<dbReference type="NCBIfam" id="TIGR02913">
    <property type="entry name" value="HAF_rpt"/>
    <property type="match status" value="1"/>
</dbReference>
<sequence>MLLRRPPHLRGGRTRSPYEGDEMKPLLFTLAATLGLAACLDSPAAPGEREPTPPAPPTGTDPSVASQSTQCPRRCLVRLSIEPGTYLMALNEHAELVGTGHEVPFRWSKATGLVRQYTTGEWLSLNSWHRQVAGNRAGKAVVWSDSGARVLTLPDMTYAEARSINDWGRVVGTYHRRADNATLAYRWSPWSGTTVLPSLSTQESAANDINHANDAAGYSAAGGAKRAVLWPMAGGIRELGMLPGHVGSEAKAISNKGHVAVSSWPAGLTAVGTTRPRAALWTEAGGLQPLGTLGGEISVPADVNAWGEVVGTSTTADGQAHAFVWYPSTGMVRLDEGGAGRSKALAINSWGDIVGTLNDGELVAWVWENNLWRWR</sequence>
<feature type="region of interest" description="Disordered" evidence="1">
    <location>
        <begin position="1"/>
        <end position="20"/>
    </location>
</feature>
<proteinExistence type="predicted"/>
<feature type="region of interest" description="Disordered" evidence="1">
    <location>
        <begin position="41"/>
        <end position="69"/>
    </location>
</feature>
<gene>
    <name evidence="2" type="ORF">AVDCRST_MAG89-927</name>
</gene>
<accession>A0A6J4KNH5</accession>
<organism evidence="2">
    <name type="scientific">uncultured Gemmatimonadota bacterium</name>
    <dbReference type="NCBI Taxonomy" id="203437"/>
    <lineage>
        <taxon>Bacteria</taxon>
        <taxon>Pseudomonadati</taxon>
        <taxon>Gemmatimonadota</taxon>
        <taxon>environmental samples</taxon>
    </lineage>
</organism>
<dbReference type="InterPro" id="IPR014262">
    <property type="entry name" value="HAF_rpt"/>
</dbReference>